<evidence type="ECO:0000256" key="3">
    <source>
        <dbReference type="SAM" id="MobiDB-lite"/>
    </source>
</evidence>
<dbReference type="PANTHER" id="PTHR14270:SF0">
    <property type="entry name" value="NONSENSE-MEDIATED MRNA DECAY FACTOR SMG9"/>
    <property type="match status" value="1"/>
</dbReference>
<dbReference type="PANTHER" id="PTHR14270">
    <property type="entry name" value="NONSENSE-MEDIATED MRNA DECAY FACTOR SMG9"/>
    <property type="match status" value="1"/>
</dbReference>
<proteinExistence type="inferred from homology"/>
<reference evidence="4 5" key="1">
    <citation type="journal article" date="2017" name="PLoS Biol.">
        <title>The sea cucumber genome provides insights into morphological evolution and visceral regeneration.</title>
        <authorList>
            <person name="Zhang X."/>
            <person name="Sun L."/>
            <person name="Yuan J."/>
            <person name="Sun Y."/>
            <person name="Gao Y."/>
            <person name="Zhang L."/>
            <person name="Li S."/>
            <person name="Dai H."/>
            <person name="Hamel J.F."/>
            <person name="Liu C."/>
            <person name="Yu Y."/>
            <person name="Liu S."/>
            <person name="Lin W."/>
            <person name="Guo K."/>
            <person name="Jin S."/>
            <person name="Xu P."/>
            <person name="Storey K.B."/>
            <person name="Huan P."/>
            <person name="Zhang T."/>
            <person name="Zhou Y."/>
            <person name="Zhang J."/>
            <person name="Lin C."/>
            <person name="Li X."/>
            <person name="Xing L."/>
            <person name="Huo D."/>
            <person name="Sun M."/>
            <person name="Wang L."/>
            <person name="Mercier A."/>
            <person name="Li F."/>
            <person name="Yang H."/>
            <person name="Xiang J."/>
        </authorList>
    </citation>
    <scope>NUCLEOTIDE SEQUENCE [LARGE SCALE GENOMIC DNA]</scope>
    <source>
        <strain evidence="4">Shaxun</strain>
        <tissue evidence="4">Muscle</tissue>
    </source>
</reference>
<dbReference type="STRING" id="307972.A0A2G8L1P6"/>
<protein>
    <recommendedName>
        <fullName evidence="6">Protein SMG9</fullName>
    </recommendedName>
</protein>
<keyword evidence="2" id="KW-0866">Nonsense-mediated mRNA decay</keyword>
<feature type="compositionally biased region" description="Basic and acidic residues" evidence="3">
    <location>
        <begin position="39"/>
        <end position="50"/>
    </location>
</feature>
<comment type="caution">
    <text evidence="4">The sequence shown here is derived from an EMBL/GenBank/DDBJ whole genome shotgun (WGS) entry which is preliminary data.</text>
</comment>
<dbReference type="InterPro" id="IPR027417">
    <property type="entry name" value="P-loop_NTPase"/>
</dbReference>
<evidence type="ECO:0008006" key="6">
    <source>
        <dbReference type="Google" id="ProtNLM"/>
    </source>
</evidence>
<dbReference type="EMBL" id="MRZV01000259">
    <property type="protein sequence ID" value="PIK54177.1"/>
    <property type="molecule type" value="Genomic_DNA"/>
</dbReference>
<dbReference type="AlphaFoldDB" id="A0A2G8L1P6"/>
<comment type="similarity">
    <text evidence="1">Belongs to the SMG9 family.</text>
</comment>
<name>A0A2G8L1P6_STIJA</name>
<feature type="region of interest" description="Disordered" evidence="3">
    <location>
        <begin position="1"/>
        <end position="132"/>
    </location>
</feature>
<feature type="compositionally biased region" description="Polar residues" evidence="3">
    <location>
        <begin position="108"/>
        <end position="121"/>
    </location>
</feature>
<evidence type="ECO:0000256" key="1">
    <source>
        <dbReference type="ARBA" id="ARBA00007712"/>
    </source>
</evidence>
<accession>A0A2G8L1P6</accession>
<evidence type="ECO:0000256" key="2">
    <source>
        <dbReference type="ARBA" id="ARBA00023161"/>
    </source>
</evidence>
<gene>
    <name evidence="4" type="ORF">BSL78_08907</name>
</gene>
<dbReference type="InterPro" id="IPR039177">
    <property type="entry name" value="SMG9"/>
</dbReference>
<organism evidence="4 5">
    <name type="scientific">Stichopus japonicus</name>
    <name type="common">Sea cucumber</name>
    <dbReference type="NCBI Taxonomy" id="307972"/>
    <lineage>
        <taxon>Eukaryota</taxon>
        <taxon>Metazoa</taxon>
        <taxon>Echinodermata</taxon>
        <taxon>Eleutherozoa</taxon>
        <taxon>Echinozoa</taxon>
        <taxon>Holothuroidea</taxon>
        <taxon>Aspidochirotacea</taxon>
        <taxon>Aspidochirotida</taxon>
        <taxon>Stichopodidae</taxon>
        <taxon>Apostichopus</taxon>
    </lineage>
</organism>
<sequence>MASKPIGVGLGGPVSGSDRGGGRRRRKAPRGRTKPTEGTSRERDPTETFDRGSPAILNKPPKILQKNQAVEKPKVLLDSPNPEEYRSKPPVDTPFKIKTRATDETKTNEISTPESLMSQRPSAPGTITIASNKLGPPLRVNVKEDMRAKNATPTHSPRPLAIEVPVHKRLSVPAEMTHSITLVDESGSWCENGIEMLLDLTDYLVVGVLGMQGSGKSTVMSFLAGNDISDNKSSYIFKPETRETILKASHQTLGVDFFVTKRGSFFWTLSQYSARRSLMIYCRTKRTFNQSTHLLRITLTCR</sequence>
<dbReference type="OrthoDB" id="79514at2759"/>
<dbReference type="SUPFAM" id="SSF52540">
    <property type="entry name" value="P-loop containing nucleoside triphosphate hydrolases"/>
    <property type="match status" value="1"/>
</dbReference>
<evidence type="ECO:0000313" key="5">
    <source>
        <dbReference type="Proteomes" id="UP000230750"/>
    </source>
</evidence>
<feature type="compositionally biased region" description="Basic residues" evidence="3">
    <location>
        <begin position="22"/>
        <end position="33"/>
    </location>
</feature>
<keyword evidence="5" id="KW-1185">Reference proteome</keyword>
<evidence type="ECO:0000313" key="4">
    <source>
        <dbReference type="EMBL" id="PIK54177.1"/>
    </source>
</evidence>
<dbReference type="Proteomes" id="UP000230750">
    <property type="component" value="Unassembled WGS sequence"/>
</dbReference>
<dbReference type="GO" id="GO:0000184">
    <property type="term" value="P:nuclear-transcribed mRNA catabolic process, nonsense-mediated decay"/>
    <property type="evidence" value="ECO:0007669"/>
    <property type="project" value="UniProtKB-KW"/>
</dbReference>